<name>E6S9Q6_INTC7</name>
<dbReference type="InterPro" id="IPR029051">
    <property type="entry name" value="DUF4352"/>
</dbReference>
<gene>
    <name evidence="2" type="ordered locus">Intca_2793</name>
</gene>
<dbReference type="Pfam" id="PF11611">
    <property type="entry name" value="DUF4352"/>
    <property type="match status" value="1"/>
</dbReference>
<dbReference type="Proteomes" id="UP000008914">
    <property type="component" value="Chromosome"/>
</dbReference>
<sequence length="138" mass="15341">MRLDVPTLGHVITVSRVVRHIPWPEGNPVAEEAFELVGIRVTLAAGDRYTATLSPNQLFLRLGDLDVKPTTEFAKAFGKSYGQVVGTAKRGETKTGWLYFKIDKGVSPLVLEYHRPAYQVSTTDKVIKAQVFARKIID</sequence>
<dbReference type="KEGG" id="ica:Intca_2793"/>
<keyword evidence="3" id="KW-1185">Reference proteome</keyword>
<protein>
    <recommendedName>
        <fullName evidence="1">DUF4352 domain-containing protein</fullName>
    </recommendedName>
</protein>
<dbReference type="EMBL" id="CP002343">
    <property type="protein sequence ID" value="ADU49294.1"/>
    <property type="molecule type" value="Genomic_DNA"/>
</dbReference>
<reference evidence="2 3" key="1">
    <citation type="journal article" date="2010" name="Stand. Genomic Sci.">
        <title>Complete genome sequence of Intrasporangium calvum type strain (7 KIP).</title>
        <authorList>
            <person name="Del Rio T.G."/>
            <person name="Chertkov O."/>
            <person name="Yasawong M."/>
            <person name="Lucas S."/>
            <person name="Deshpande S."/>
            <person name="Cheng J.F."/>
            <person name="Detter C."/>
            <person name="Tapia R."/>
            <person name="Han C."/>
            <person name="Goodwin L."/>
            <person name="Pitluck S."/>
            <person name="Liolios K."/>
            <person name="Ivanova N."/>
            <person name="Mavromatis K."/>
            <person name="Pati A."/>
            <person name="Chen A."/>
            <person name="Palaniappan K."/>
            <person name="Land M."/>
            <person name="Hauser L."/>
            <person name="Chang Y.J."/>
            <person name="Jeffries C.D."/>
            <person name="Rohde M."/>
            <person name="Pukall R."/>
            <person name="Sikorski J."/>
            <person name="Goker M."/>
            <person name="Woyke T."/>
            <person name="Bristow J."/>
            <person name="Eisen J.A."/>
            <person name="Markowitz V."/>
            <person name="Hugenholtz P."/>
            <person name="Kyrpides N.C."/>
            <person name="Klenk H.P."/>
            <person name="Lapidus A."/>
        </authorList>
    </citation>
    <scope>NUCLEOTIDE SEQUENCE [LARGE SCALE GENOMIC DNA]</scope>
    <source>
        <strain evidence="3">ATCC 23552 / DSM 43043 / JCM 3097 / NBRC 12989 / 7 KIP</strain>
    </source>
</reference>
<feature type="domain" description="DUF4352" evidence="1">
    <location>
        <begin position="35"/>
        <end position="118"/>
    </location>
</feature>
<dbReference type="AlphaFoldDB" id="E6S9Q6"/>
<organism evidence="2 3">
    <name type="scientific">Intrasporangium calvum (strain ATCC 23552 / DSM 43043 / JCM 3097 / NBRC 12989 / NCIMB 10167 / NRRL B-3866 / 7 KIP)</name>
    <dbReference type="NCBI Taxonomy" id="710696"/>
    <lineage>
        <taxon>Bacteria</taxon>
        <taxon>Bacillati</taxon>
        <taxon>Actinomycetota</taxon>
        <taxon>Actinomycetes</taxon>
        <taxon>Micrococcales</taxon>
        <taxon>Intrasporangiaceae</taxon>
        <taxon>Intrasporangium</taxon>
    </lineage>
</organism>
<accession>E6S9Q6</accession>
<evidence type="ECO:0000313" key="3">
    <source>
        <dbReference type="Proteomes" id="UP000008914"/>
    </source>
</evidence>
<proteinExistence type="predicted"/>
<dbReference type="HOGENOM" id="CLU_1852503_0_0_11"/>
<evidence type="ECO:0000313" key="2">
    <source>
        <dbReference type="EMBL" id="ADU49294.1"/>
    </source>
</evidence>
<evidence type="ECO:0000259" key="1">
    <source>
        <dbReference type="Pfam" id="PF11611"/>
    </source>
</evidence>